<dbReference type="OrthoDB" id="9813771at2"/>
<dbReference type="GO" id="GO:0032561">
    <property type="term" value="F:guanyl ribonucleotide binding"/>
    <property type="evidence" value="ECO:0007669"/>
    <property type="project" value="UniProtKB-ARBA"/>
</dbReference>
<dbReference type="Pfam" id="PF01205">
    <property type="entry name" value="Impact_N"/>
    <property type="match status" value="1"/>
</dbReference>
<dbReference type="GO" id="GO:0005737">
    <property type="term" value="C:cytoplasm"/>
    <property type="evidence" value="ECO:0007669"/>
    <property type="project" value="TreeGrafter"/>
</dbReference>
<evidence type="ECO:0000313" key="4">
    <source>
        <dbReference type="EMBL" id="ATX76066.1"/>
    </source>
</evidence>
<dbReference type="EMBL" id="CP011797">
    <property type="protein sequence ID" value="ATX76066.1"/>
    <property type="molecule type" value="Genomic_DNA"/>
</dbReference>
<dbReference type="GO" id="GO:0043168">
    <property type="term" value="F:anion binding"/>
    <property type="evidence" value="ECO:0007669"/>
    <property type="project" value="UniProtKB-ARBA"/>
</dbReference>
<dbReference type="KEGG" id="rfo:REIFOR_00898"/>
<evidence type="ECO:0008006" key="6">
    <source>
        <dbReference type="Google" id="ProtNLM"/>
    </source>
</evidence>
<accession>A0A2K8KT35</accession>
<dbReference type="GO" id="GO:0006446">
    <property type="term" value="P:regulation of translational initiation"/>
    <property type="evidence" value="ECO:0007669"/>
    <property type="project" value="TreeGrafter"/>
</dbReference>
<evidence type="ECO:0000259" key="3">
    <source>
        <dbReference type="Pfam" id="PF09186"/>
    </source>
</evidence>
<dbReference type="Pfam" id="PF09186">
    <property type="entry name" value="DUF1949"/>
    <property type="match status" value="1"/>
</dbReference>
<evidence type="ECO:0000313" key="5">
    <source>
        <dbReference type="Proteomes" id="UP000229757"/>
    </source>
</evidence>
<comment type="similarity">
    <text evidence="1">Belongs to the IMPACT family.</text>
</comment>
<dbReference type="InterPro" id="IPR036956">
    <property type="entry name" value="Impact_N_sf"/>
</dbReference>
<feature type="domain" description="UPF0029" evidence="3">
    <location>
        <begin position="134"/>
        <end position="182"/>
    </location>
</feature>
<proteinExistence type="inferred from homology"/>
<evidence type="ECO:0000259" key="2">
    <source>
        <dbReference type="Pfam" id="PF01205"/>
    </source>
</evidence>
<dbReference type="Proteomes" id="UP000229757">
    <property type="component" value="Chromosome"/>
</dbReference>
<dbReference type="InterPro" id="IPR015269">
    <property type="entry name" value="UPF0029_Impact_C"/>
</dbReference>
<organism evidence="4 5">
    <name type="scientific">Reinekea forsetii</name>
    <dbReference type="NCBI Taxonomy" id="1336806"/>
    <lineage>
        <taxon>Bacteria</taxon>
        <taxon>Pseudomonadati</taxon>
        <taxon>Pseudomonadota</taxon>
        <taxon>Gammaproteobacteria</taxon>
        <taxon>Oceanospirillales</taxon>
        <taxon>Saccharospirillaceae</taxon>
        <taxon>Reinekea</taxon>
    </lineage>
</organism>
<dbReference type="InterPro" id="IPR023582">
    <property type="entry name" value="Impact"/>
</dbReference>
<sequence>MAVSLKKPVFYELEIKKSRFLAWVEPVADAEAAKARLAACRSAHPGARHICFVFSVPGTSGMSDDGEPSGTAAKPMVNVLNHKGLVSVMAIVVRYFGGIKLGAGGLSRAYGGAVAKALEQAEYQAVERQWSILIRCPFALESQIRRVCETYQVALLEVQYGQAVSASLQVADSIKTDLVSALQATAPGNSEFIVQVAG</sequence>
<name>A0A2K8KT35_9GAMM</name>
<dbReference type="SUPFAM" id="SSF54211">
    <property type="entry name" value="Ribosomal protein S5 domain 2-like"/>
    <property type="match status" value="1"/>
</dbReference>
<evidence type="ECO:0000256" key="1">
    <source>
        <dbReference type="ARBA" id="ARBA00007665"/>
    </source>
</evidence>
<dbReference type="SUPFAM" id="SSF54980">
    <property type="entry name" value="EF-G C-terminal domain-like"/>
    <property type="match status" value="1"/>
</dbReference>
<gene>
    <name evidence="4" type="ORF">REIFOR_00898</name>
</gene>
<dbReference type="InterPro" id="IPR001498">
    <property type="entry name" value="Impact_N"/>
</dbReference>
<dbReference type="InterPro" id="IPR035647">
    <property type="entry name" value="EFG_III/V"/>
</dbReference>
<reference evidence="4 5" key="1">
    <citation type="journal article" date="2017" name="Environ. Microbiol.">
        <title>Genomic and physiological analyses of 'Reinekea forsetii' reveal a versatile opportunistic lifestyle during spring algae blooms.</title>
        <authorList>
            <person name="Avci B."/>
            <person name="Hahnke R.L."/>
            <person name="Chafee M."/>
            <person name="Fischer T."/>
            <person name="Gruber-Vodicka H."/>
            <person name="Tegetmeyer H.E."/>
            <person name="Harder J."/>
            <person name="Fuchs B.M."/>
            <person name="Amann R.I."/>
            <person name="Teeling H."/>
        </authorList>
    </citation>
    <scope>NUCLEOTIDE SEQUENCE [LARGE SCALE GENOMIC DNA]</scope>
    <source>
        <strain evidence="4 5">Hel1_31_D35</strain>
    </source>
</reference>
<dbReference type="RefSeq" id="WP_100256436.1">
    <property type="nucleotide sequence ID" value="NZ_CP011797.1"/>
</dbReference>
<dbReference type="PANTHER" id="PTHR16301">
    <property type="entry name" value="IMPACT-RELATED"/>
    <property type="match status" value="1"/>
</dbReference>
<dbReference type="GO" id="GO:0017111">
    <property type="term" value="F:ribonucleoside triphosphate phosphatase activity"/>
    <property type="evidence" value="ECO:0007669"/>
    <property type="project" value="UniProtKB-ARBA"/>
</dbReference>
<dbReference type="Gene3D" id="3.30.230.30">
    <property type="entry name" value="Impact, N-terminal domain"/>
    <property type="match status" value="1"/>
</dbReference>
<dbReference type="PANTHER" id="PTHR16301:SF20">
    <property type="entry name" value="IMPACT FAMILY MEMBER YIGZ"/>
    <property type="match status" value="1"/>
</dbReference>
<dbReference type="InterPro" id="IPR020568">
    <property type="entry name" value="Ribosomal_Su5_D2-typ_SF"/>
</dbReference>
<dbReference type="AlphaFoldDB" id="A0A2K8KT35"/>
<keyword evidence="5" id="KW-1185">Reference proteome</keyword>
<feature type="domain" description="Impact N-terminal" evidence="2">
    <location>
        <begin position="16"/>
        <end position="118"/>
    </location>
</feature>
<protein>
    <recommendedName>
        <fullName evidence="6">YigZ family protein</fullName>
    </recommendedName>
</protein>